<protein>
    <submittedName>
        <fullName evidence="3">Serine peptidase inhibitor Kazal type 2</fullName>
    </submittedName>
</protein>
<evidence type="ECO:0000313" key="4">
    <source>
        <dbReference type="Proteomes" id="UP000233200"/>
    </source>
</evidence>
<dbReference type="GeneID" id="104682701"/>
<sequence>MALAVLRLALLLLAVTFAGSARSGPGERGPLEKSGRGSHAGGGPCPALGGLGDGTRTAVTGGSPEDLSPGKVVKILKSSDMDPADGAVYRTEEGETTFTGRLDKLCFPLFSFPVFLYIRFVNTHLLRAGMEDSHV</sequence>
<keyword evidence="4" id="KW-1185">Reference proteome</keyword>
<proteinExistence type="predicted"/>
<feature type="region of interest" description="Disordered" evidence="1">
    <location>
        <begin position="21"/>
        <end position="70"/>
    </location>
</feature>
<evidence type="ECO:0000256" key="1">
    <source>
        <dbReference type="SAM" id="MobiDB-lite"/>
    </source>
</evidence>
<feature type="signal peptide" evidence="2">
    <location>
        <begin position="1"/>
        <end position="23"/>
    </location>
</feature>
<keyword evidence="2" id="KW-0732">Signal</keyword>
<dbReference type="GO" id="GO:0004867">
    <property type="term" value="F:serine-type endopeptidase inhibitor activity"/>
    <property type="evidence" value="ECO:0007669"/>
    <property type="project" value="InterPro"/>
</dbReference>
<dbReference type="GO" id="GO:0007286">
    <property type="term" value="P:spermatid development"/>
    <property type="evidence" value="ECO:0007669"/>
    <property type="project" value="InterPro"/>
</dbReference>
<evidence type="ECO:0000313" key="3">
    <source>
        <dbReference type="Ensembl" id="ENSRROP00000017984.1"/>
    </source>
</evidence>
<dbReference type="PANTHER" id="PTHR47608">
    <property type="entry name" value="SERINE PROTEASE INHIBITOR KAZAL-TYPE 2, SPINK2"/>
    <property type="match status" value="1"/>
</dbReference>
<dbReference type="InterPro" id="IPR042167">
    <property type="entry name" value="SPINK2"/>
</dbReference>
<dbReference type="STRING" id="61622.ENSRROP00000017984"/>
<dbReference type="AlphaFoldDB" id="A0A2K6PNB9"/>
<dbReference type="Ensembl" id="ENSRROT00000042140.1">
    <property type="protein sequence ID" value="ENSRROP00000017984.1"/>
    <property type="gene ID" value="ENSRROG00000033074.1"/>
</dbReference>
<dbReference type="OrthoDB" id="126772at2759"/>
<evidence type="ECO:0000256" key="2">
    <source>
        <dbReference type="SAM" id="SignalP"/>
    </source>
</evidence>
<name>A0A2K6PNB9_RHIRO</name>
<dbReference type="CTD" id="6691"/>
<dbReference type="GeneTree" id="ENSGT00530000064285"/>
<feature type="compositionally biased region" description="Gly residues" evidence="1">
    <location>
        <begin position="38"/>
        <end position="53"/>
    </location>
</feature>
<dbReference type="Proteomes" id="UP000233200">
    <property type="component" value="Unplaced"/>
</dbReference>
<reference evidence="3" key="2">
    <citation type="submission" date="2025-09" db="UniProtKB">
        <authorList>
            <consortium name="Ensembl"/>
        </authorList>
    </citation>
    <scope>IDENTIFICATION</scope>
</reference>
<accession>A0A2K6PNB9</accession>
<reference evidence="3" key="1">
    <citation type="submission" date="2025-08" db="UniProtKB">
        <authorList>
            <consortium name="Ensembl"/>
        </authorList>
    </citation>
    <scope>IDENTIFICATION</scope>
</reference>
<organism evidence="3 4">
    <name type="scientific">Rhinopithecus roxellana</name>
    <name type="common">Golden snub-nosed monkey</name>
    <name type="synonym">Pygathrix roxellana</name>
    <dbReference type="NCBI Taxonomy" id="61622"/>
    <lineage>
        <taxon>Eukaryota</taxon>
        <taxon>Metazoa</taxon>
        <taxon>Chordata</taxon>
        <taxon>Craniata</taxon>
        <taxon>Vertebrata</taxon>
        <taxon>Euteleostomi</taxon>
        <taxon>Mammalia</taxon>
        <taxon>Eutheria</taxon>
        <taxon>Euarchontoglires</taxon>
        <taxon>Primates</taxon>
        <taxon>Haplorrhini</taxon>
        <taxon>Catarrhini</taxon>
        <taxon>Cercopithecidae</taxon>
        <taxon>Colobinae</taxon>
        <taxon>Rhinopithecus</taxon>
    </lineage>
</organism>
<dbReference type="PANTHER" id="PTHR47608:SF1">
    <property type="entry name" value="SERINE PROTEASE INHIBITOR KAZAL-TYPE 2"/>
    <property type="match status" value="1"/>
</dbReference>
<dbReference type="KEGG" id="rro:104682701"/>
<feature type="chain" id="PRO_5014331371" evidence="2">
    <location>
        <begin position="24"/>
        <end position="135"/>
    </location>
</feature>